<dbReference type="AlphaFoldDB" id="A0AAD1U3A1"/>
<comment type="caution">
    <text evidence="2">The sequence shown here is derived from an EMBL/GenBank/DDBJ whole genome shotgun (WGS) entry which is preliminary data.</text>
</comment>
<dbReference type="Proteomes" id="UP001295684">
    <property type="component" value="Unassembled WGS sequence"/>
</dbReference>
<protein>
    <submittedName>
        <fullName evidence="2">Uncharacterized protein</fullName>
    </submittedName>
</protein>
<organism evidence="2 3">
    <name type="scientific">Euplotes crassus</name>
    <dbReference type="NCBI Taxonomy" id="5936"/>
    <lineage>
        <taxon>Eukaryota</taxon>
        <taxon>Sar</taxon>
        <taxon>Alveolata</taxon>
        <taxon>Ciliophora</taxon>
        <taxon>Intramacronucleata</taxon>
        <taxon>Spirotrichea</taxon>
        <taxon>Hypotrichia</taxon>
        <taxon>Euplotida</taxon>
        <taxon>Euplotidae</taxon>
        <taxon>Moneuplotes</taxon>
    </lineage>
</organism>
<dbReference type="EMBL" id="CAMPGE010002404">
    <property type="protein sequence ID" value="CAI2361206.1"/>
    <property type="molecule type" value="Genomic_DNA"/>
</dbReference>
<feature type="region of interest" description="Disordered" evidence="1">
    <location>
        <begin position="612"/>
        <end position="638"/>
    </location>
</feature>
<name>A0AAD1U3A1_EUPCR</name>
<evidence type="ECO:0000313" key="2">
    <source>
        <dbReference type="EMBL" id="CAI2361206.1"/>
    </source>
</evidence>
<gene>
    <name evidence="2" type="ORF">ECRASSUSDP1_LOCUS2516</name>
</gene>
<accession>A0AAD1U3A1</accession>
<reference evidence="2" key="1">
    <citation type="submission" date="2023-07" db="EMBL/GenBank/DDBJ databases">
        <authorList>
            <consortium name="AG Swart"/>
            <person name="Singh M."/>
            <person name="Singh A."/>
            <person name="Seah K."/>
            <person name="Emmerich C."/>
        </authorList>
    </citation>
    <scope>NUCLEOTIDE SEQUENCE</scope>
    <source>
        <strain evidence="2">DP1</strain>
    </source>
</reference>
<evidence type="ECO:0000313" key="3">
    <source>
        <dbReference type="Proteomes" id="UP001295684"/>
    </source>
</evidence>
<keyword evidence="3" id="KW-1185">Reference proteome</keyword>
<feature type="compositionally biased region" description="Polar residues" evidence="1">
    <location>
        <begin position="624"/>
        <end position="638"/>
    </location>
</feature>
<proteinExistence type="predicted"/>
<evidence type="ECO:0000256" key="1">
    <source>
        <dbReference type="SAM" id="MobiDB-lite"/>
    </source>
</evidence>
<sequence>MESNPGTNLGEIMAVSEAEGKSIPLLTTLSLAIKVLPYFGYADQCKTLMTQLRSESRQLWLSNEDQWLKPFTNDKEEEVFHMKKRILLIKNFKGPSSSGDKAISYYSQIMNLAHSGAYKLYSFNFWFDDEDLLGIETIADFCQKVDLDLLKVKKINVFVCINTIPEFEWLLTISRALKIEVREYKVDKATYYKFKYPPFCVSETRCVDSTKNLYVCSYDWESPNNQSEQDLIGKLQNGFIDLPELVECFRKLFEITTMETFLKEIKNSSINIRPSHENIVRDKDCIPQLSEILDNHTTIEDCQRGFVPTFWLYCKRLFKDQSETMQPNDLDLIPTLSNVLNNKGFPIQLVFLKTINRKTMKSLIEGDKCLIGYSNWTMEMTDFMLEAMDDCTIDNNCIVFGSNNNNFKANVYEKASFNNLEEHKSSSEDIKIYIPTDEIKSLGCDFGSLRKILSVGSIQKLSELKIKISPIDLSKECTCEIFQNLPKFIKVGVEIIDPEPESDQQEQNNEVSFEALQNLNLKKLKIGYEISNEDLILSLISFLEHQTTLNGTSVKIRASEIEDVNSVFKSLLGAICDLHYLDIDISVSEATPEIIEMSKEFAKSNIDKNISIRLNPPSERSDPTENLENTNSDNPITKSQECSETILITDKFAKLWNKLK</sequence>